<dbReference type="Proteomes" id="UP001154282">
    <property type="component" value="Unassembled WGS sequence"/>
</dbReference>
<dbReference type="PROSITE" id="PS51473">
    <property type="entry name" value="GNK2"/>
    <property type="match status" value="1"/>
</dbReference>
<sequence length="243" mass="25536">MLRLRLRTKVITAAATTTSLVIILVLFISAPTITAQEAQAPLLPVAPYGECDGGNGGDVGTAVQMKQILIQDLVGVAPGKPRLNYCNGLLMNGLQMVGFSVEDVCPAATAQDQEAPRLPVEPDWECNGGNGGDVGTAVQMKQILVEDLANVVPGRPRMNYCNVYTLNGLQMFGFAECTIHGAPGDVPGCRQCLSEVGEQLTQNCDDTGAGHAWDVAESGCYLKVGFSRDVCPQGVAAPEAVES</sequence>
<feature type="domain" description="Gnk2-homologous" evidence="1">
    <location>
        <begin position="119"/>
        <end position="229"/>
    </location>
</feature>
<name>A0AAV0N1T4_9ROSI</name>
<accession>A0AAV0N1T4</accession>
<evidence type="ECO:0000313" key="2">
    <source>
        <dbReference type="EMBL" id="CAI0452351.1"/>
    </source>
</evidence>
<protein>
    <recommendedName>
        <fullName evidence="1">Gnk2-homologous domain-containing protein</fullName>
    </recommendedName>
</protein>
<proteinExistence type="predicted"/>
<evidence type="ECO:0000259" key="1">
    <source>
        <dbReference type="PROSITE" id="PS51473"/>
    </source>
</evidence>
<evidence type="ECO:0000313" key="3">
    <source>
        <dbReference type="Proteomes" id="UP001154282"/>
    </source>
</evidence>
<gene>
    <name evidence="2" type="ORF">LITE_LOCUS31188</name>
</gene>
<dbReference type="AlphaFoldDB" id="A0AAV0N1T4"/>
<organism evidence="2 3">
    <name type="scientific">Linum tenue</name>
    <dbReference type="NCBI Taxonomy" id="586396"/>
    <lineage>
        <taxon>Eukaryota</taxon>
        <taxon>Viridiplantae</taxon>
        <taxon>Streptophyta</taxon>
        <taxon>Embryophyta</taxon>
        <taxon>Tracheophyta</taxon>
        <taxon>Spermatophyta</taxon>
        <taxon>Magnoliopsida</taxon>
        <taxon>eudicotyledons</taxon>
        <taxon>Gunneridae</taxon>
        <taxon>Pentapetalae</taxon>
        <taxon>rosids</taxon>
        <taxon>fabids</taxon>
        <taxon>Malpighiales</taxon>
        <taxon>Linaceae</taxon>
        <taxon>Linum</taxon>
    </lineage>
</organism>
<keyword evidence="3" id="KW-1185">Reference proteome</keyword>
<dbReference type="EMBL" id="CAMGYJ010000007">
    <property type="protein sequence ID" value="CAI0452351.1"/>
    <property type="molecule type" value="Genomic_DNA"/>
</dbReference>
<comment type="caution">
    <text evidence="2">The sequence shown here is derived from an EMBL/GenBank/DDBJ whole genome shotgun (WGS) entry which is preliminary data.</text>
</comment>
<reference evidence="2" key="1">
    <citation type="submission" date="2022-08" db="EMBL/GenBank/DDBJ databases">
        <authorList>
            <person name="Gutierrez-Valencia J."/>
        </authorList>
    </citation>
    <scope>NUCLEOTIDE SEQUENCE</scope>
</reference>
<dbReference type="InterPro" id="IPR002902">
    <property type="entry name" value="GNK2"/>
</dbReference>